<comment type="caution">
    <text evidence="3">The sequence shown here is derived from an EMBL/GenBank/DDBJ whole genome shotgun (WGS) entry which is preliminary data.</text>
</comment>
<evidence type="ECO:0000256" key="1">
    <source>
        <dbReference type="SAM" id="MobiDB-lite"/>
    </source>
</evidence>
<evidence type="ECO:0000259" key="2">
    <source>
        <dbReference type="Pfam" id="PF00561"/>
    </source>
</evidence>
<dbReference type="InterPro" id="IPR029058">
    <property type="entry name" value="AB_hydrolase_fold"/>
</dbReference>
<feature type="region of interest" description="Disordered" evidence="1">
    <location>
        <begin position="1"/>
        <end position="58"/>
    </location>
</feature>
<dbReference type="OrthoDB" id="435520at2759"/>
<feature type="compositionally biased region" description="Polar residues" evidence="1">
    <location>
        <begin position="169"/>
        <end position="178"/>
    </location>
</feature>
<dbReference type="SUPFAM" id="SSF53474">
    <property type="entry name" value="alpha/beta-Hydrolases"/>
    <property type="match status" value="1"/>
</dbReference>
<feature type="region of interest" description="Disordered" evidence="1">
    <location>
        <begin position="70"/>
        <end position="412"/>
    </location>
</feature>
<dbReference type="AlphaFoldDB" id="A0A8H7E6K2"/>
<reference evidence="3" key="1">
    <citation type="submission" date="2020-02" db="EMBL/GenBank/DDBJ databases">
        <authorList>
            <person name="Palmer J.M."/>
        </authorList>
    </citation>
    <scope>NUCLEOTIDE SEQUENCE</scope>
    <source>
        <strain evidence="3">EPUS1.4</strain>
        <tissue evidence="3">Thallus</tissue>
    </source>
</reference>
<keyword evidence="4" id="KW-1185">Reference proteome</keyword>
<feature type="domain" description="AB hydrolase-1" evidence="2">
    <location>
        <begin position="546"/>
        <end position="648"/>
    </location>
</feature>
<dbReference type="InterPro" id="IPR050471">
    <property type="entry name" value="AB_hydrolase"/>
</dbReference>
<dbReference type="PANTHER" id="PTHR43433:SF10">
    <property type="entry name" value="AB HYDROLASE-1 DOMAIN-CONTAINING PROTEIN"/>
    <property type="match status" value="1"/>
</dbReference>
<feature type="compositionally biased region" description="Basic and acidic residues" evidence="1">
    <location>
        <begin position="231"/>
        <end position="241"/>
    </location>
</feature>
<feature type="compositionally biased region" description="Basic and acidic residues" evidence="1">
    <location>
        <begin position="357"/>
        <end position="383"/>
    </location>
</feature>
<dbReference type="Pfam" id="PF00561">
    <property type="entry name" value="Abhydrolase_1"/>
    <property type="match status" value="1"/>
</dbReference>
<evidence type="ECO:0000313" key="4">
    <source>
        <dbReference type="Proteomes" id="UP000606974"/>
    </source>
</evidence>
<feature type="compositionally biased region" description="Basic and acidic residues" evidence="1">
    <location>
        <begin position="259"/>
        <end position="274"/>
    </location>
</feature>
<dbReference type="EMBL" id="JAACFV010000050">
    <property type="protein sequence ID" value="KAF7508721.1"/>
    <property type="molecule type" value="Genomic_DNA"/>
</dbReference>
<feature type="compositionally biased region" description="Basic and acidic residues" evidence="1">
    <location>
        <begin position="70"/>
        <end position="86"/>
    </location>
</feature>
<feature type="compositionally biased region" description="Polar residues" evidence="1">
    <location>
        <begin position="38"/>
        <end position="49"/>
    </location>
</feature>
<organism evidence="3 4">
    <name type="scientific">Endocarpon pusillum</name>
    <dbReference type="NCBI Taxonomy" id="364733"/>
    <lineage>
        <taxon>Eukaryota</taxon>
        <taxon>Fungi</taxon>
        <taxon>Dikarya</taxon>
        <taxon>Ascomycota</taxon>
        <taxon>Pezizomycotina</taxon>
        <taxon>Eurotiomycetes</taxon>
        <taxon>Chaetothyriomycetidae</taxon>
        <taxon>Verrucariales</taxon>
        <taxon>Verrucariaceae</taxon>
        <taxon>Endocarpon</taxon>
    </lineage>
</organism>
<name>A0A8H7E6K2_9EURO</name>
<accession>A0A8H7E6K2</accession>
<dbReference type="PANTHER" id="PTHR43433">
    <property type="entry name" value="HYDROLASE, ALPHA/BETA FOLD FAMILY PROTEIN"/>
    <property type="match status" value="1"/>
</dbReference>
<dbReference type="InterPro" id="IPR000073">
    <property type="entry name" value="AB_hydrolase_1"/>
</dbReference>
<dbReference type="Proteomes" id="UP000606974">
    <property type="component" value="Unassembled WGS sequence"/>
</dbReference>
<sequence>MQEGRPSSPANPPRAHQTPKTPKSSRRSRPSTAKSATEPSPSSRSTKSQPPSPEVISSLISSLAAISTPAEHHFEKLPRIGSKKSDTSSVAPSHRSSPKPTPANPVVHARAVSRSPPPQQGFGVDYGAYKKPEETDDQSYLIPNTAYAPIVRMSKQRAPSRSRSSTPTLNASRSQQSLRSKDESASIGRLNTEPGFQPPSANGMSTKSGSIARLLVRKISKEVVPNGQNPKRTDPAIRDSGEALNPLANGLRQSGSRSSFRERMVDEGISERKSSPVSPWSPSHAGPSILQSQTPSSSWTLESPGGIGSGRIIPSRLSSLHHTTSASPERKSSKSPKHSHGSKEFKTGQDVLEEEDSTVRRIRELQKQKEKREREQRREERRAEKKRSRNSMPGPTPPQRTTLDQSSRHSVADIMPRSPDEAVVVEDDSDLASAVFTHASRQVSAGQPVCSATYVPGPRSGSAIPEVRPSLGSRPVTPVMHKRALSDPQFSPRRASLGIERPGSTDSIDDAVETYLASARLTQRVRHPETGRVIAFSEVGDPLGFPVICCVGMGMTRYIMTFYDELAWTLRLRLITIDRPGVGESEQYSGGTGMPLSWPDDVSIVCNTLSIIKFSLLAHSAGAIYALATALRLPQQVRGRLHLMAPWIPPSQMSSIGSQKDTVPTSSIPYSQKLLRVLPASFLRAANSSFMSSTTSSIIPKSPRRSKRKSIILGNGTIDLRPASSNGLFNDKYSGLQASHSANGSMTDLTNTSFQPQSRGVREDAASRLSTTNLDENLIRARQYAYDTQLTQRIWDLAQRNANPAVDLLVCLERTKSIGFRYVDITRACVLHHGSRDSRVPVENVKWLAKRMRRCEVRILHGEGHSLMASANIMAEVLTEVAREWEDWARVTREGRGRRVFPDQFDA</sequence>
<gene>
    <name evidence="3" type="ORF">GJ744_008968</name>
</gene>
<proteinExistence type="predicted"/>
<protein>
    <recommendedName>
        <fullName evidence="2">AB hydrolase-1 domain-containing protein</fullName>
    </recommendedName>
</protein>
<feature type="compositionally biased region" description="Low complexity" evidence="1">
    <location>
        <begin position="310"/>
        <end position="320"/>
    </location>
</feature>
<feature type="compositionally biased region" description="Polar residues" evidence="1">
    <location>
        <begin position="289"/>
        <end position="301"/>
    </location>
</feature>
<feature type="compositionally biased region" description="Polar residues" evidence="1">
    <location>
        <begin position="199"/>
        <end position="209"/>
    </location>
</feature>
<evidence type="ECO:0000313" key="3">
    <source>
        <dbReference type="EMBL" id="KAF7508721.1"/>
    </source>
</evidence>
<dbReference type="Gene3D" id="3.40.50.1820">
    <property type="entry name" value="alpha/beta hydrolase"/>
    <property type="match status" value="1"/>
</dbReference>